<evidence type="ECO:0000313" key="2">
    <source>
        <dbReference type="EMBL" id="GAA2719910.1"/>
    </source>
</evidence>
<dbReference type="Pfam" id="PF09347">
    <property type="entry name" value="DUF1989"/>
    <property type="match status" value="1"/>
</dbReference>
<dbReference type="RefSeq" id="WP_344448608.1">
    <property type="nucleotide sequence ID" value="NZ_BAAATZ010000003.1"/>
</dbReference>
<organism evidence="2 3">
    <name type="scientific">Actinocorallia aurantiaca</name>
    <dbReference type="NCBI Taxonomy" id="46204"/>
    <lineage>
        <taxon>Bacteria</taxon>
        <taxon>Bacillati</taxon>
        <taxon>Actinomycetota</taxon>
        <taxon>Actinomycetes</taxon>
        <taxon>Streptosporangiales</taxon>
        <taxon>Thermomonosporaceae</taxon>
        <taxon>Actinocorallia</taxon>
    </lineage>
</organism>
<dbReference type="Proteomes" id="UP001501842">
    <property type="component" value="Unassembled WGS sequence"/>
</dbReference>
<keyword evidence="3" id="KW-1185">Reference proteome</keyword>
<evidence type="ECO:0000313" key="3">
    <source>
        <dbReference type="Proteomes" id="UP001501842"/>
    </source>
</evidence>
<dbReference type="InterPro" id="IPR018959">
    <property type="entry name" value="DUF1989"/>
</dbReference>
<gene>
    <name evidence="2" type="ORF">GCM10010439_06630</name>
</gene>
<dbReference type="EMBL" id="BAAATZ010000003">
    <property type="protein sequence ID" value="GAA2719910.1"/>
    <property type="molecule type" value="Genomic_DNA"/>
</dbReference>
<comment type="caution">
    <text evidence="2">The sequence shown here is derived from an EMBL/GenBank/DDBJ whole genome shotgun (WGS) entry which is preliminary data.</text>
</comment>
<accession>A0ABP6GC37</accession>
<sequence length="204" mass="22293">MIVADVLIPAQEGRGVRVAAGQLLDLIDLEGSQVADLVAYDAAQPEEEYLSPAHTAAVNTSVLLKVGQSLYSNHRNPLLTIVRDDVGEHDIVVPCCDAERYEYSYGVTGHRSCLENLFQARDLLGLDLAVRGENAWNVFMHNRVTDAGEVVTDPALHPAGSTITLRAERDLIVLVSACPQDLSPCNNYDPTSMRLVVRDPEDEQ</sequence>
<feature type="domain" description="DUF1989" evidence="1">
    <location>
        <begin position="8"/>
        <end position="172"/>
    </location>
</feature>
<dbReference type="PANTHER" id="PTHR31527">
    <property type="entry name" value="RE64534P"/>
    <property type="match status" value="1"/>
</dbReference>
<name>A0ABP6GC37_9ACTN</name>
<reference evidence="3" key="1">
    <citation type="journal article" date="2019" name="Int. J. Syst. Evol. Microbiol.">
        <title>The Global Catalogue of Microorganisms (GCM) 10K type strain sequencing project: providing services to taxonomists for standard genome sequencing and annotation.</title>
        <authorList>
            <consortium name="The Broad Institute Genomics Platform"/>
            <consortium name="The Broad Institute Genome Sequencing Center for Infectious Disease"/>
            <person name="Wu L."/>
            <person name="Ma J."/>
        </authorList>
    </citation>
    <scope>NUCLEOTIDE SEQUENCE [LARGE SCALE GENOMIC DNA]</scope>
    <source>
        <strain evidence="3">JCM 8201</strain>
    </source>
</reference>
<dbReference type="PANTHER" id="PTHR31527:SF0">
    <property type="entry name" value="RE64534P"/>
    <property type="match status" value="1"/>
</dbReference>
<evidence type="ECO:0000259" key="1">
    <source>
        <dbReference type="Pfam" id="PF09347"/>
    </source>
</evidence>
<proteinExistence type="predicted"/>
<protein>
    <submittedName>
        <fullName evidence="2">Urea carboxylase-associated family protein</fullName>
    </submittedName>
</protein>